<reference evidence="1" key="1">
    <citation type="journal article" date="2019" name="Philos. Trans. R. Soc. Lond., B, Biol. Sci.">
        <title>Targeted metagenomic recovery of four divergent viruses reveals shared and distinctive characteristics of giant viruses of marine eukaryotes.</title>
        <authorList>
            <person name="Needham D.M."/>
            <person name="Poirier C."/>
            <person name="Hehenberger E."/>
            <person name="Jimenez V."/>
            <person name="Swalwell J.E."/>
            <person name="Santoro A.E."/>
            <person name="Worden A.Z."/>
        </authorList>
    </citation>
    <scope>NUCLEOTIDE SEQUENCE</scope>
    <source>
        <strain evidence="1">OPacV-421</strain>
    </source>
</reference>
<sequence length="260" mass="30820">MKTLMIIPSETRGLDSIYKSLQKHVLNLSNSIDVGLFVSEESDISLIPNYTYHYTLPEYKDHRQGLIHELNCLGIDIPEILTDNKSLNNYQTSTIIHIYYRLFILRMLRKHKLINRYDFFMINRSDLMHTQDIDVSALNHNKVYLPNGEHWGGLPDRFAIIPKKHVEHWLNIYDEMFFKDSSQMYGSPLPQGGHRGPEYMTKHNKEKHNISIKYIPYTFYCVRNPEDKTRWSSGVYVESIRLFVKYPTEYQLVIKNHSLY</sequence>
<dbReference type="EMBL" id="MN448302">
    <property type="protein sequence ID" value="QFG75190.1"/>
    <property type="molecule type" value="Genomic_DNA"/>
</dbReference>
<protein>
    <submittedName>
        <fullName evidence="1">Uncharacterized protein</fullName>
    </submittedName>
</protein>
<evidence type="ECO:0000313" key="1">
    <source>
        <dbReference type="EMBL" id="QFG75190.1"/>
    </source>
</evidence>
<proteinExistence type="predicted"/>
<name>A0A5J6VMD2_9VIRU</name>
<accession>A0A5J6VMD2</accession>
<organism evidence="1">
    <name type="scientific">Megaviridae environmental sample</name>
    <dbReference type="NCBI Taxonomy" id="1737588"/>
    <lineage>
        <taxon>Viruses</taxon>
        <taxon>Varidnaviria</taxon>
        <taxon>Bamfordvirae</taxon>
        <taxon>Nucleocytoviricota</taxon>
        <taxon>Megaviricetes</taxon>
        <taxon>Imitervirales</taxon>
        <taxon>Mimiviridae</taxon>
        <taxon>environmental samples</taxon>
    </lineage>
</organism>